<reference evidence="3 4" key="1">
    <citation type="submission" date="2020-05" db="EMBL/GenBank/DDBJ databases">
        <title>Identification and distribution of gene clusters putatively required for synthesis of sphingolipid metabolism inhibitors in phylogenetically diverse species of the filamentous fungus Fusarium.</title>
        <authorList>
            <person name="Kim H.-S."/>
            <person name="Busman M."/>
            <person name="Brown D.W."/>
            <person name="Divon H."/>
            <person name="Uhlig S."/>
            <person name="Proctor R.H."/>
        </authorList>
    </citation>
    <scope>NUCLEOTIDE SEQUENCE [LARGE SCALE GENOMIC DNA]</scope>
    <source>
        <strain evidence="3 4">NRRL 26131</strain>
    </source>
</reference>
<feature type="compositionally biased region" description="Polar residues" evidence="2">
    <location>
        <begin position="151"/>
        <end position="160"/>
    </location>
</feature>
<feature type="region of interest" description="Disordered" evidence="2">
    <location>
        <begin position="204"/>
        <end position="227"/>
    </location>
</feature>
<feature type="region of interest" description="Disordered" evidence="2">
    <location>
        <begin position="39"/>
        <end position="61"/>
    </location>
</feature>
<feature type="region of interest" description="Disordered" evidence="2">
    <location>
        <begin position="128"/>
        <end position="183"/>
    </location>
</feature>
<name>A0A8H5Y5J4_9HYPO</name>
<organism evidence="3 4">
    <name type="scientific">Fusarium globosum</name>
    <dbReference type="NCBI Taxonomy" id="78864"/>
    <lineage>
        <taxon>Eukaryota</taxon>
        <taxon>Fungi</taxon>
        <taxon>Dikarya</taxon>
        <taxon>Ascomycota</taxon>
        <taxon>Pezizomycotina</taxon>
        <taxon>Sordariomycetes</taxon>
        <taxon>Hypocreomycetidae</taxon>
        <taxon>Hypocreales</taxon>
        <taxon>Nectriaceae</taxon>
        <taxon>Fusarium</taxon>
        <taxon>Fusarium fujikuroi species complex</taxon>
    </lineage>
</organism>
<feature type="coiled-coil region" evidence="1">
    <location>
        <begin position="387"/>
        <end position="414"/>
    </location>
</feature>
<evidence type="ECO:0000313" key="3">
    <source>
        <dbReference type="EMBL" id="KAF5706057.1"/>
    </source>
</evidence>
<dbReference type="AlphaFoldDB" id="A0A8H5Y5J4"/>
<comment type="caution">
    <text evidence="3">The sequence shown here is derived from an EMBL/GenBank/DDBJ whole genome shotgun (WGS) entry which is preliminary data.</text>
</comment>
<dbReference type="Proteomes" id="UP000532311">
    <property type="component" value="Unassembled WGS sequence"/>
</dbReference>
<feature type="region of interest" description="Disordered" evidence="2">
    <location>
        <begin position="67"/>
        <end position="86"/>
    </location>
</feature>
<sequence>MAMNPLKNLVNNVPDWLQRLDDFSGQKDRRQAELAAVAVAEGKSAETKSLRKKGSTESLNPKEHLPVVHAEPPTNEDILDDAAPENKAQTPVNAEVREEYGWDADTLVDSGEVPVVSDSPHENVKLHDATENTTNTSEKIEVPELHPPDPSYSNNQTNTATKRHLQRKYGDDEGRRGRKSAIVQDTLPLSAEVECEYAAAESKRQTPVNTKDHKVHITSSGPSHQQQEIIKATQAWTRAEVRKKPKSPSMMSNEGALAAYRTRQMIIVYYNDHVSSFFNDLAKFASSSQDLIRKAKLAARIAQITKFVEQDISEDGNNDDALLLFQYMMLTRRISPKSISRPGANNRPLDVYDRLNTRLKSVQTMCEHCARQFLRDGDCNAEIIKVQKRLTEVLKMAKTEMERLEREEPELAKERHDMIAGLQEDSPTTTKQDGKLEAMDQMETIEVDPKYVGPNINETDEGICMELELP</sequence>
<accession>A0A8H5Y5J4</accession>
<evidence type="ECO:0000256" key="2">
    <source>
        <dbReference type="SAM" id="MobiDB-lite"/>
    </source>
</evidence>
<protein>
    <submittedName>
        <fullName evidence="3">Uncharacterized protein</fullName>
    </submittedName>
</protein>
<dbReference type="EMBL" id="JAAQPF010000331">
    <property type="protein sequence ID" value="KAF5706057.1"/>
    <property type="molecule type" value="Genomic_DNA"/>
</dbReference>
<gene>
    <name evidence="3" type="ORF">FGLOB1_7623</name>
</gene>
<evidence type="ECO:0000256" key="1">
    <source>
        <dbReference type="SAM" id="Coils"/>
    </source>
</evidence>
<keyword evidence="1" id="KW-0175">Coiled coil</keyword>
<proteinExistence type="predicted"/>
<feature type="compositionally biased region" description="Basic and acidic residues" evidence="2">
    <location>
        <begin position="138"/>
        <end position="147"/>
    </location>
</feature>
<feature type="compositionally biased region" description="Polar residues" evidence="2">
    <location>
        <begin position="217"/>
        <end position="227"/>
    </location>
</feature>
<keyword evidence="4" id="KW-1185">Reference proteome</keyword>
<evidence type="ECO:0000313" key="4">
    <source>
        <dbReference type="Proteomes" id="UP000532311"/>
    </source>
</evidence>